<accession>A0A0D0QDS3</accession>
<organism evidence="1 2">
    <name type="scientific">Wenxinia marina DSM 24838</name>
    <dbReference type="NCBI Taxonomy" id="1123501"/>
    <lineage>
        <taxon>Bacteria</taxon>
        <taxon>Pseudomonadati</taxon>
        <taxon>Pseudomonadota</taxon>
        <taxon>Alphaproteobacteria</taxon>
        <taxon>Rhodobacterales</taxon>
        <taxon>Roseobacteraceae</taxon>
        <taxon>Wenxinia</taxon>
    </lineage>
</organism>
<proteinExistence type="predicted"/>
<sequence>MTTMSKLHEAWRDQRRVEAEIAALTMGEMTDLSLGRADLMHLARMPEEQIARMHWVADLFGAGRALADDPRMQREVGLTCAGCGQTARCHAAFADPAGMTASEAEVFCPNAPTYRQAGRAV</sequence>
<keyword evidence="2" id="KW-1185">Reference proteome</keyword>
<evidence type="ECO:0000313" key="1">
    <source>
        <dbReference type="EMBL" id="KIQ70507.1"/>
    </source>
</evidence>
<comment type="caution">
    <text evidence="1">The sequence shown here is derived from an EMBL/GenBank/DDBJ whole genome shotgun (WGS) entry which is preliminary data.</text>
</comment>
<gene>
    <name evidence="1" type="ORF">Wenmar_00883</name>
</gene>
<reference evidence="1 2" key="1">
    <citation type="submission" date="2013-01" db="EMBL/GenBank/DDBJ databases">
        <authorList>
            <person name="Fiebig A."/>
            <person name="Goeker M."/>
            <person name="Klenk H.-P.P."/>
        </authorList>
    </citation>
    <scope>NUCLEOTIDE SEQUENCE [LARGE SCALE GENOMIC DNA]</scope>
    <source>
        <strain evidence="1 2">DSM 24838</strain>
    </source>
</reference>
<evidence type="ECO:0000313" key="2">
    <source>
        <dbReference type="Proteomes" id="UP000035100"/>
    </source>
</evidence>
<protein>
    <submittedName>
        <fullName evidence="1">Uncharacterized protein</fullName>
    </submittedName>
</protein>
<dbReference type="AlphaFoldDB" id="A0A0D0QDS3"/>
<name>A0A0D0QDS3_9RHOB</name>
<dbReference type="EMBL" id="AONG01000005">
    <property type="protein sequence ID" value="KIQ70507.1"/>
    <property type="molecule type" value="Genomic_DNA"/>
</dbReference>
<dbReference type="Proteomes" id="UP000035100">
    <property type="component" value="Unassembled WGS sequence"/>
</dbReference>